<evidence type="ECO:0000313" key="3">
    <source>
        <dbReference type="Proteomes" id="UP000886724"/>
    </source>
</evidence>
<reference evidence="2" key="2">
    <citation type="submission" date="2021-04" db="EMBL/GenBank/DDBJ databases">
        <authorList>
            <person name="Gilroy R."/>
        </authorList>
    </citation>
    <scope>NUCLEOTIDE SEQUENCE</scope>
    <source>
        <strain evidence="2">ChiGjej1B1-14440</strain>
    </source>
</reference>
<comment type="caution">
    <text evidence="2">The sequence shown here is derived from an EMBL/GenBank/DDBJ whole genome shotgun (WGS) entry which is preliminary data.</text>
</comment>
<keyword evidence="1" id="KW-0472">Membrane</keyword>
<proteinExistence type="predicted"/>
<keyword evidence="1" id="KW-0812">Transmembrane</keyword>
<dbReference type="Proteomes" id="UP000886724">
    <property type="component" value="Unassembled WGS sequence"/>
</dbReference>
<name>A0A9D1XN28_9FIRM</name>
<feature type="transmembrane region" description="Helical" evidence="1">
    <location>
        <begin position="12"/>
        <end position="31"/>
    </location>
</feature>
<evidence type="ECO:0000313" key="2">
    <source>
        <dbReference type="EMBL" id="HIX82071.1"/>
    </source>
</evidence>
<keyword evidence="1" id="KW-1133">Transmembrane helix</keyword>
<reference evidence="2" key="1">
    <citation type="journal article" date="2021" name="PeerJ">
        <title>Extensive microbial diversity within the chicken gut microbiome revealed by metagenomics and culture.</title>
        <authorList>
            <person name="Gilroy R."/>
            <person name="Ravi A."/>
            <person name="Getino M."/>
            <person name="Pursley I."/>
            <person name="Horton D.L."/>
            <person name="Alikhan N.F."/>
            <person name="Baker D."/>
            <person name="Gharbi K."/>
            <person name="Hall N."/>
            <person name="Watson M."/>
            <person name="Adriaenssens E.M."/>
            <person name="Foster-Nyarko E."/>
            <person name="Jarju S."/>
            <person name="Secka A."/>
            <person name="Antonio M."/>
            <person name="Oren A."/>
            <person name="Chaudhuri R.R."/>
            <person name="La Ragione R."/>
            <person name="Hildebrand F."/>
            <person name="Pallen M.J."/>
        </authorList>
    </citation>
    <scope>NUCLEOTIDE SEQUENCE</scope>
    <source>
        <strain evidence="2">ChiGjej1B1-14440</strain>
    </source>
</reference>
<organism evidence="2 3">
    <name type="scientific">Candidatus Erysipelatoclostridium merdavium</name>
    <dbReference type="NCBI Taxonomy" id="2838566"/>
    <lineage>
        <taxon>Bacteria</taxon>
        <taxon>Bacillati</taxon>
        <taxon>Bacillota</taxon>
        <taxon>Erysipelotrichia</taxon>
        <taxon>Erysipelotrichales</taxon>
        <taxon>Erysipelotrichales incertae sedis</taxon>
    </lineage>
</organism>
<dbReference type="AlphaFoldDB" id="A0A9D1XN28"/>
<evidence type="ECO:0000256" key="1">
    <source>
        <dbReference type="SAM" id="Phobius"/>
    </source>
</evidence>
<accession>A0A9D1XN28</accession>
<sequence>MNELQQDLQMEVNGGGVAGIIFFVVIGTAVYKMYKSSAGRISIPRIISIEWR</sequence>
<dbReference type="EMBL" id="DXET01000195">
    <property type="protein sequence ID" value="HIX82071.1"/>
    <property type="molecule type" value="Genomic_DNA"/>
</dbReference>
<gene>
    <name evidence="2" type="ORF">H9980_08905</name>
</gene>
<protein>
    <submittedName>
        <fullName evidence="2">Uncharacterized protein</fullName>
    </submittedName>
</protein>